<sequence length="46" mass="5324">MIFLISFRILLPVDPFLFSRSQISSILFLNLKYSEVSIVFTSSIQL</sequence>
<dbReference type="EMBL" id="BK015540">
    <property type="protein sequence ID" value="DAE11932.1"/>
    <property type="molecule type" value="Genomic_DNA"/>
</dbReference>
<accession>A0A8S5Q084</accession>
<reference evidence="1" key="1">
    <citation type="journal article" date="2021" name="Proc. Natl. Acad. Sci. U.S.A.">
        <title>A Catalog of Tens of Thousands of Viruses from Human Metagenomes Reveals Hidden Associations with Chronic Diseases.</title>
        <authorList>
            <person name="Tisza M.J."/>
            <person name="Buck C.B."/>
        </authorList>
    </citation>
    <scope>NUCLEOTIDE SEQUENCE</scope>
    <source>
        <strain evidence="1">CtBtT5</strain>
    </source>
</reference>
<organism evidence="1">
    <name type="scientific">Myoviridae sp. ctBtT5</name>
    <dbReference type="NCBI Taxonomy" id="2825048"/>
    <lineage>
        <taxon>Viruses</taxon>
        <taxon>Duplodnaviria</taxon>
        <taxon>Heunggongvirae</taxon>
        <taxon>Uroviricota</taxon>
        <taxon>Caudoviricetes</taxon>
    </lineage>
</organism>
<evidence type="ECO:0000313" key="1">
    <source>
        <dbReference type="EMBL" id="DAE11932.1"/>
    </source>
</evidence>
<protein>
    <submittedName>
        <fullName evidence="1">Uncharacterized protein</fullName>
    </submittedName>
</protein>
<name>A0A8S5Q084_9CAUD</name>
<proteinExistence type="predicted"/>